<keyword evidence="3" id="KW-1185">Reference proteome</keyword>
<evidence type="ECO:0000313" key="2">
    <source>
        <dbReference type="EMBL" id="KRN99954.1"/>
    </source>
</evidence>
<organism evidence="2 3">
    <name type="scientific">Companilactobacillus kimchiensis</name>
    <dbReference type="NCBI Taxonomy" id="993692"/>
    <lineage>
        <taxon>Bacteria</taxon>
        <taxon>Bacillati</taxon>
        <taxon>Bacillota</taxon>
        <taxon>Bacilli</taxon>
        <taxon>Lactobacillales</taxon>
        <taxon>Lactobacillaceae</taxon>
        <taxon>Companilactobacillus</taxon>
    </lineage>
</organism>
<dbReference type="AlphaFoldDB" id="A0A0R2LDH0"/>
<evidence type="ECO:0008006" key="4">
    <source>
        <dbReference type="Google" id="ProtNLM"/>
    </source>
</evidence>
<accession>A0A0R2LDH0</accession>
<keyword evidence="1" id="KW-1133">Transmembrane helix</keyword>
<dbReference type="InterPro" id="IPR004316">
    <property type="entry name" value="SWEET_rpt"/>
</dbReference>
<feature type="transmembrane region" description="Helical" evidence="1">
    <location>
        <begin position="48"/>
        <end position="66"/>
    </location>
</feature>
<feature type="transmembrane region" description="Helical" evidence="1">
    <location>
        <begin position="12"/>
        <end position="33"/>
    </location>
</feature>
<proteinExistence type="predicted"/>
<dbReference type="Proteomes" id="UP000051006">
    <property type="component" value="Unassembled WGS sequence"/>
</dbReference>
<protein>
    <recommendedName>
        <fullName evidence="4">Integral membrane protein</fullName>
    </recommendedName>
</protein>
<feature type="transmembrane region" description="Helical" evidence="1">
    <location>
        <begin position="73"/>
        <end position="92"/>
    </location>
</feature>
<keyword evidence="1" id="KW-0472">Membrane</keyword>
<dbReference type="EMBL" id="JQCF01000006">
    <property type="protein sequence ID" value="KRN99954.1"/>
    <property type="molecule type" value="Genomic_DNA"/>
</dbReference>
<name>A0A0R2LDH0_9LACO</name>
<dbReference type="RefSeq" id="WP_057880400.1">
    <property type="nucleotide sequence ID" value="NZ_JQCF01000006.1"/>
</dbReference>
<dbReference type="PATRIC" id="fig|993692.3.peg.2327"/>
<dbReference type="Pfam" id="PF03083">
    <property type="entry name" value="MtN3_slv"/>
    <property type="match status" value="1"/>
</dbReference>
<comment type="caution">
    <text evidence="2">The sequence shown here is derived from an EMBL/GenBank/DDBJ whole genome shotgun (WGS) entry which is preliminary data.</text>
</comment>
<keyword evidence="1" id="KW-0812">Transmembrane</keyword>
<reference evidence="2 3" key="1">
    <citation type="journal article" date="2015" name="Genome Announc.">
        <title>Expanding the biotechnology potential of lactobacilli through comparative genomics of 213 strains and associated genera.</title>
        <authorList>
            <person name="Sun Z."/>
            <person name="Harris H.M."/>
            <person name="McCann A."/>
            <person name="Guo C."/>
            <person name="Argimon S."/>
            <person name="Zhang W."/>
            <person name="Yang X."/>
            <person name="Jeffery I.B."/>
            <person name="Cooney J.C."/>
            <person name="Kagawa T.F."/>
            <person name="Liu W."/>
            <person name="Song Y."/>
            <person name="Salvetti E."/>
            <person name="Wrobel A."/>
            <person name="Rasinkangas P."/>
            <person name="Parkhill J."/>
            <person name="Rea M.C."/>
            <person name="O'Sullivan O."/>
            <person name="Ritari J."/>
            <person name="Douillard F.P."/>
            <person name="Paul Ross R."/>
            <person name="Yang R."/>
            <person name="Briner A.E."/>
            <person name="Felis G.E."/>
            <person name="de Vos W.M."/>
            <person name="Barrangou R."/>
            <person name="Klaenhammer T.R."/>
            <person name="Caufield P.W."/>
            <person name="Cui Y."/>
            <person name="Zhang H."/>
            <person name="O'Toole P.W."/>
        </authorList>
    </citation>
    <scope>NUCLEOTIDE SEQUENCE [LARGE SCALE GENOMIC DNA]</scope>
    <source>
        <strain evidence="2 3">DSM 24716</strain>
    </source>
</reference>
<dbReference type="STRING" id="993692.IV57_GL002287"/>
<dbReference type="Gene3D" id="1.20.1280.290">
    <property type="match status" value="1"/>
</dbReference>
<evidence type="ECO:0000256" key="1">
    <source>
        <dbReference type="SAM" id="Phobius"/>
    </source>
</evidence>
<gene>
    <name evidence="2" type="ORF">IV57_GL002287</name>
</gene>
<dbReference type="OrthoDB" id="9794653at2"/>
<dbReference type="GO" id="GO:0016020">
    <property type="term" value="C:membrane"/>
    <property type="evidence" value="ECO:0007669"/>
    <property type="project" value="InterPro"/>
</dbReference>
<evidence type="ECO:0000313" key="3">
    <source>
        <dbReference type="Proteomes" id="UP000051006"/>
    </source>
</evidence>
<sequence length="93" mass="10313">MEETKTTKLNKNGLFYISRLATIFSILMYVSYIPQIMNNVTGVKGNPLQPLCAALNSILWVSYGLLKQKKDWPVVIANLPGIVLGLVTFITAL</sequence>